<proteinExistence type="inferred from homology"/>
<feature type="domain" description="Methyl-accepting transducer" evidence="5">
    <location>
        <begin position="226"/>
        <end position="465"/>
    </location>
</feature>
<dbReference type="Pfam" id="PF00015">
    <property type="entry name" value="MCPsignal"/>
    <property type="match status" value="1"/>
</dbReference>
<sequence length="515" mass="56956">MGVKMKKLNGNRLILFFNLVTILIGAVVWGAHEIFQFNQSAAQLLRSGEKTSTDHAIFYTIALLMGITFIAAVFQYKKDENHILFKFYVTSSLTFGSMFIIAAGDGWVEYHFSIFMVIALISYFASVTMIAFSTAIFALHHLGGYFLYPVLLCGTTDYMFGLLMIHAVFLLLTAGANIALVQNKNRIESMHLAQKEESDHYFKQVIHKLTASVSSLQVVSAGVVAGSQESQKVNHETTAALQNWQDDAENLFKQNQTGLNEIQTLNDISNTLGIKAAEWEQQTRNASDEVNTGKDLIMETTEKFQKVSTLSKEMGFELDQFESEFNQISGFTGMIKTITDQTNLLALNASIEAARAGESGKGFAVVAEEVRKLAGDSDRTADQIETAVNEVVSRMKNVKAAAAVERNLISESEKKIEQTNHAFDQIQKTSTKIVESISQLTELSKTIVQQETMIRNTLNHSISTAEKGNLLSQELASMSEEQLAAATESLSLAKHLEEMTGSLEQLSNEIRAYTA</sequence>
<dbReference type="Proteomes" id="UP000297776">
    <property type="component" value="Unassembled WGS sequence"/>
</dbReference>
<dbReference type="PANTHER" id="PTHR32089:SF112">
    <property type="entry name" value="LYSOZYME-LIKE PROTEIN-RELATED"/>
    <property type="match status" value="1"/>
</dbReference>
<dbReference type="SUPFAM" id="SSF58104">
    <property type="entry name" value="Methyl-accepting chemotaxis protein (MCP) signaling domain"/>
    <property type="match status" value="1"/>
</dbReference>
<evidence type="ECO:0000256" key="4">
    <source>
        <dbReference type="SAM" id="Phobius"/>
    </source>
</evidence>
<feature type="transmembrane region" description="Helical" evidence="4">
    <location>
        <begin position="158"/>
        <end position="181"/>
    </location>
</feature>
<evidence type="ECO:0000259" key="5">
    <source>
        <dbReference type="PROSITE" id="PS50111"/>
    </source>
</evidence>
<keyword evidence="4" id="KW-0812">Transmembrane</keyword>
<keyword evidence="7" id="KW-1185">Reference proteome</keyword>
<evidence type="ECO:0000256" key="3">
    <source>
        <dbReference type="PROSITE-ProRule" id="PRU00284"/>
    </source>
</evidence>
<reference evidence="6 7" key="1">
    <citation type="submission" date="2019-03" db="EMBL/GenBank/DDBJ databases">
        <authorList>
            <person name="Yang Y."/>
        </authorList>
    </citation>
    <scope>NUCLEOTIDE SEQUENCE [LARGE SCALE GENOMIC DNA]</scope>
    <source>
        <strain evidence="6 7">ASL-1</strain>
    </source>
</reference>
<evidence type="ECO:0000313" key="6">
    <source>
        <dbReference type="EMBL" id="TFD99784.1"/>
    </source>
</evidence>
<dbReference type="GO" id="GO:0016020">
    <property type="term" value="C:membrane"/>
    <property type="evidence" value="ECO:0007669"/>
    <property type="project" value="InterPro"/>
</dbReference>
<name>A0A4Y8LCJ1_9BACL</name>
<comment type="caution">
    <text evidence="6">The sequence shown here is derived from an EMBL/GenBank/DDBJ whole genome shotgun (WGS) entry which is preliminary data.</text>
</comment>
<keyword evidence="4" id="KW-1133">Transmembrane helix</keyword>
<dbReference type="InterPro" id="IPR004089">
    <property type="entry name" value="MCPsignal_dom"/>
</dbReference>
<dbReference type="PROSITE" id="PS50111">
    <property type="entry name" value="CHEMOTAXIS_TRANSDUC_2"/>
    <property type="match status" value="1"/>
</dbReference>
<dbReference type="AlphaFoldDB" id="A0A4Y8LCJ1"/>
<comment type="similarity">
    <text evidence="2">Belongs to the methyl-accepting chemotaxis (MCP) protein family.</text>
</comment>
<keyword evidence="4" id="KW-0472">Membrane</keyword>
<dbReference type="GO" id="GO:0006935">
    <property type="term" value="P:chemotaxis"/>
    <property type="evidence" value="ECO:0007669"/>
    <property type="project" value="InterPro"/>
</dbReference>
<dbReference type="PANTHER" id="PTHR32089">
    <property type="entry name" value="METHYL-ACCEPTING CHEMOTAXIS PROTEIN MCPB"/>
    <property type="match status" value="1"/>
</dbReference>
<dbReference type="GO" id="GO:0007165">
    <property type="term" value="P:signal transduction"/>
    <property type="evidence" value="ECO:0007669"/>
    <property type="project" value="UniProtKB-KW"/>
</dbReference>
<protein>
    <recommendedName>
        <fullName evidence="5">Methyl-accepting transducer domain-containing protein</fullName>
    </recommendedName>
</protein>
<keyword evidence="1 3" id="KW-0807">Transducer</keyword>
<dbReference type="OrthoDB" id="242546at2"/>
<dbReference type="Gene3D" id="1.10.287.950">
    <property type="entry name" value="Methyl-accepting chemotaxis protein"/>
    <property type="match status" value="1"/>
</dbReference>
<gene>
    <name evidence="6" type="ORF">E2626_13460</name>
</gene>
<organism evidence="6 7">
    <name type="scientific">Jeotgalibacillus salarius</name>
    <dbReference type="NCBI Taxonomy" id="546023"/>
    <lineage>
        <taxon>Bacteria</taxon>
        <taxon>Bacillati</taxon>
        <taxon>Bacillota</taxon>
        <taxon>Bacilli</taxon>
        <taxon>Bacillales</taxon>
        <taxon>Caryophanaceae</taxon>
        <taxon>Jeotgalibacillus</taxon>
    </lineage>
</organism>
<evidence type="ECO:0000256" key="1">
    <source>
        <dbReference type="ARBA" id="ARBA00023224"/>
    </source>
</evidence>
<dbReference type="SMART" id="SM00283">
    <property type="entry name" value="MA"/>
    <property type="match status" value="1"/>
</dbReference>
<feature type="transmembrane region" description="Helical" evidence="4">
    <location>
        <begin position="82"/>
        <end position="102"/>
    </location>
</feature>
<feature type="transmembrane region" description="Helical" evidence="4">
    <location>
        <begin position="56"/>
        <end position="76"/>
    </location>
</feature>
<accession>A0A4Y8LCJ1</accession>
<dbReference type="InterPro" id="IPR004090">
    <property type="entry name" value="Chemotax_Me-accpt_rcpt"/>
</dbReference>
<feature type="transmembrane region" description="Helical" evidence="4">
    <location>
        <begin position="114"/>
        <end position="138"/>
    </location>
</feature>
<dbReference type="PRINTS" id="PR00260">
    <property type="entry name" value="CHEMTRNSDUCR"/>
</dbReference>
<evidence type="ECO:0000313" key="7">
    <source>
        <dbReference type="Proteomes" id="UP000297776"/>
    </source>
</evidence>
<dbReference type="EMBL" id="SORX01000008">
    <property type="protein sequence ID" value="TFD99784.1"/>
    <property type="molecule type" value="Genomic_DNA"/>
</dbReference>
<evidence type="ECO:0000256" key="2">
    <source>
        <dbReference type="ARBA" id="ARBA00029447"/>
    </source>
</evidence>
<dbReference type="GO" id="GO:0004888">
    <property type="term" value="F:transmembrane signaling receptor activity"/>
    <property type="evidence" value="ECO:0007669"/>
    <property type="project" value="InterPro"/>
</dbReference>
<feature type="transmembrane region" description="Helical" evidence="4">
    <location>
        <begin position="13"/>
        <end position="35"/>
    </location>
</feature>